<dbReference type="Proteomes" id="UP000664844">
    <property type="component" value="Unassembled WGS sequence"/>
</dbReference>
<protein>
    <submittedName>
        <fullName evidence="2">DUF948 domain-containing protein</fullName>
    </submittedName>
</protein>
<comment type="caution">
    <text evidence="2">The sequence shown here is derived from an EMBL/GenBank/DDBJ whole genome shotgun (WGS) entry which is preliminary data.</text>
</comment>
<dbReference type="PANTHER" id="PTHR33825:SF5">
    <property type="entry name" value="TRANSMEMBRANE PROTEIN"/>
    <property type="match status" value="1"/>
</dbReference>
<dbReference type="EMBL" id="JAFLQW010000130">
    <property type="protein sequence ID" value="MBO0348467.1"/>
    <property type="molecule type" value="Genomic_DNA"/>
</dbReference>
<accession>A0ABS3FNM1</accession>
<organism evidence="2 3">
    <name type="scientific">Phormidium pseudopriestleyi FRX01</name>
    <dbReference type="NCBI Taxonomy" id="1759528"/>
    <lineage>
        <taxon>Bacteria</taxon>
        <taxon>Bacillati</taxon>
        <taxon>Cyanobacteriota</taxon>
        <taxon>Cyanophyceae</taxon>
        <taxon>Oscillatoriophycideae</taxon>
        <taxon>Oscillatoriales</taxon>
        <taxon>Oscillatoriaceae</taxon>
        <taxon>Phormidium</taxon>
    </lineage>
</organism>
<sequence>MTDPLFWLGLSFLLVAVSLILVLLAALPALQAIARAARSVEKLADTLSREFPPTLEAIRLTGMEISDLTDDVTEGVQSASNMVKEVDRSIGSAKQQAKKVQITTRSVFTGMKTAWKTFTRTSERPSSSHRRSVDRLPPSQRKPLEFNQRSAPQPYSISEDPDEPTDDYSD</sequence>
<proteinExistence type="predicted"/>
<dbReference type="RefSeq" id="WP_207087015.1">
    <property type="nucleotide sequence ID" value="NZ_JAFLQW010000130.1"/>
</dbReference>
<dbReference type="PANTHER" id="PTHR33825">
    <property type="entry name" value="CHITINASE-LIKE PROTEIN"/>
    <property type="match status" value="1"/>
</dbReference>
<evidence type="ECO:0000313" key="3">
    <source>
        <dbReference type="Proteomes" id="UP000664844"/>
    </source>
</evidence>
<name>A0ABS3FNM1_9CYAN</name>
<feature type="region of interest" description="Disordered" evidence="1">
    <location>
        <begin position="119"/>
        <end position="170"/>
    </location>
</feature>
<evidence type="ECO:0000313" key="2">
    <source>
        <dbReference type="EMBL" id="MBO0348467.1"/>
    </source>
</evidence>
<reference evidence="2 3" key="1">
    <citation type="submission" date="2021-03" db="EMBL/GenBank/DDBJ databases">
        <title>Metabolic Capacity of the Antarctic Cyanobacterium Phormidium pseudopriestleyi that Sustains Oxygenic Photosynthesis in the Presence of Hydrogen Sulfide.</title>
        <authorList>
            <person name="Lumian J.E."/>
            <person name="Jungblut A.D."/>
            <person name="Dillon M.L."/>
            <person name="Hawes I."/>
            <person name="Doran P.T."/>
            <person name="Mackey T.J."/>
            <person name="Dick G.J."/>
            <person name="Grettenberger C.L."/>
            <person name="Sumner D.Y."/>
        </authorList>
    </citation>
    <scope>NUCLEOTIDE SEQUENCE [LARGE SCALE GENOMIC DNA]</scope>
    <source>
        <strain evidence="2 3">FRX01</strain>
    </source>
</reference>
<evidence type="ECO:0000256" key="1">
    <source>
        <dbReference type="SAM" id="MobiDB-lite"/>
    </source>
</evidence>
<gene>
    <name evidence="2" type="ORF">J0895_04975</name>
</gene>
<keyword evidence="3" id="KW-1185">Reference proteome</keyword>
<feature type="compositionally biased region" description="Acidic residues" evidence="1">
    <location>
        <begin position="159"/>
        <end position="170"/>
    </location>
</feature>
<feature type="compositionally biased region" description="Polar residues" evidence="1">
    <location>
        <begin position="147"/>
        <end position="156"/>
    </location>
</feature>